<gene>
    <name evidence="1" type="ORF">HaLaN_12498</name>
</gene>
<evidence type="ECO:0000313" key="1">
    <source>
        <dbReference type="EMBL" id="GFH16133.1"/>
    </source>
</evidence>
<protein>
    <submittedName>
        <fullName evidence="1">Uncharacterized protein</fullName>
    </submittedName>
</protein>
<comment type="caution">
    <text evidence="1">The sequence shown here is derived from an EMBL/GenBank/DDBJ whole genome shotgun (WGS) entry which is preliminary data.</text>
</comment>
<sequence>MPAVALNTINVPHSHRVLLAAPPTGHAPYEAPQASYDDLGAYSDYPTYSSADAPSAAADQANATNTTEPRVTVARTPQDMLPSSFRQSPQPKPQDIQALVKLGQAVAAQLQQLPGGRLAEGVAAVAANAGAQVAANISAALAQPLQSARNLSSQVGRLGAQ</sequence>
<feature type="non-terminal residue" evidence="1">
    <location>
        <position position="161"/>
    </location>
</feature>
<dbReference type="EMBL" id="BLLF01000951">
    <property type="protein sequence ID" value="GFH16133.1"/>
    <property type="molecule type" value="Genomic_DNA"/>
</dbReference>
<proteinExistence type="predicted"/>
<reference evidence="1 2" key="1">
    <citation type="submission" date="2020-02" db="EMBL/GenBank/DDBJ databases">
        <title>Draft genome sequence of Haematococcus lacustris strain NIES-144.</title>
        <authorList>
            <person name="Morimoto D."/>
            <person name="Nakagawa S."/>
            <person name="Yoshida T."/>
            <person name="Sawayama S."/>
        </authorList>
    </citation>
    <scope>NUCLEOTIDE SEQUENCE [LARGE SCALE GENOMIC DNA]</scope>
    <source>
        <strain evidence="1 2">NIES-144</strain>
    </source>
</reference>
<dbReference type="Proteomes" id="UP000485058">
    <property type="component" value="Unassembled WGS sequence"/>
</dbReference>
<accession>A0A699Z0S8</accession>
<dbReference type="AlphaFoldDB" id="A0A699Z0S8"/>
<name>A0A699Z0S8_HAELA</name>
<evidence type="ECO:0000313" key="2">
    <source>
        <dbReference type="Proteomes" id="UP000485058"/>
    </source>
</evidence>
<keyword evidence="2" id="KW-1185">Reference proteome</keyword>
<organism evidence="1 2">
    <name type="scientific">Haematococcus lacustris</name>
    <name type="common">Green alga</name>
    <name type="synonym">Haematococcus pluvialis</name>
    <dbReference type="NCBI Taxonomy" id="44745"/>
    <lineage>
        <taxon>Eukaryota</taxon>
        <taxon>Viridiplantae</taxon>
        <taxon>Chlorophyta</taxon>
        <taxon>core chlorophytes</taxon>
        <taxon>Chlorophyceae</taxon>
        <taxon>CS clade</taxon>
        <taxon>Chlamydomonadales</taxon>
        <taxon>Haematococcaceae</taxon>
        <taxon>Haematococcus</taxon>
    </lineage>
</organism>